<feature type="compositionally biased region" description="Basic residues" evidence="4">
    <location>
        <begin position="164"/>
        <end position="173"/>
    </location>
</feature>
<dbReference type="Pfam" id="PF08170">
    <property type="entry name" value="POPLD"/>
    <property type="match status" value="1"/>
</dbReference>
<keyword evidence="2" id="KW-0819">tRNA processing</keyword>
<feature type="domain" description="Pop1 N-terminal" evidence="5">
    <location>
        <begin position="178"/>
        <end position="245"/>
    </location>
</feature>
<evidence type="ECO:0000259" key="6">
    <source>
        <dbReference type="Pfam" id="PF08170"/>
    </source>
</evidence>
<evidence type="ECO:0000259" key="5">
    <source>
        <dbReference type="Pfam" id="PF06978"/>
    </source>
</evidence>
<feature type="domain" description="POP1 C-terminal" evidence="7">
    <location>
        <begin position="817"/>
        <end position="998"/>
    </location>
</feature>
<feature type="region of interest" description="Disordered" evidence="4">
    <location>
        <begin position="1"/>
        <end position="85"/>
    </location>
</feature>
<sequence length="999" mass="112018">MSNAKEKKYARRMRNQPSSVCLPSDTSSGQSDWTHHREGQGRFLPHRGGHPGPSGQQHYPSYQRPGSSFQARGGRGRGGPSEAPLVPKYITATMFAQARAAEINAMMKAVSQKSSNTLVFQSLPRHMRRRAMGHDIKRLPRRLREVAKKEMEKTVHQKKEVSKSKCRKARRRHGNLQEEFNRRQRKNIWLETHIWHAKRFHIVKKWGYCLGHRPTMKSYRACYRAMSSHCLLQDLSYLCCLELMGEEQSLLKALSRLTSTDTGPSFAAAPCLSGMRQGSLVLYGADKYPDKALGPVTFIWKPKTHPTSPSEKRQLWIWSHPTLKQYILKELRTVCQCVETADNAVGESVSTDVPPPDRLPTTQTSTKKRKRSDRDRDKSAPVTIIRGDGTRGSLDPYYWISKHTNIQISDLTMEFIRYRLIGPLSHCVLTEALRLAPLHKECETSDPGPHSWWAGYCSNPDNLALHNLQGSMLQLLQAVQSPAELPPGTILGLTVGDPRLNLPKQKTKAVPNLDKYEDQEQVKTIRLNGVPLHCAQSCIWSPDIRSKVTENKISEQEINRLKSELLVPGSQLDLGNKESKIPILLIQQPGRRTGTEHPGWGSGWDICLPKGWGMAFWIPFIYRGVRVGGLQQSQQHCQYMGVPEVPGDYPDCPAGVQSAKETEQSLLDSYKRRPPAKRTNFIKHGVLAPFRCPWEQLVIESEKQFAMATGLSVLEGGEVRGAETKCLSDATSQATETEAPNVNMESCSQDGGEKEQVVRKGEEINITVLRNKKILREISALCLLFNRKIPKSTPSSQITPQGLPEVLRSIPCSFPRSLVWVRLTLLMKGSPELHAMICIPSEQDLLQLINGKSFAGPQEPKHGDPMKKKVLKARKERKKKKAKSKSETKKSTESEEGKSETNVKATEIKEEECVQDDDLTLGLWPDPLPPLITHCSRVLLGFVTHGDFSMTAGCGEAVGLVSLTGLLHMFSQSVNRTGLVLVRNPSSLQYRFAKIMVDV</sequence>
<feature type="compositionally biased region" description="Polar residues" evidence="4">
    <location>
        <begin position="15"/>
        <end position="32"/>
    </location>
</feature>
<evidence type="ECO:0000313" key="9">
    <source>
        <dbReference type="Proteomes" id="UP000812440"/>
    </source>
</evidence>
<dbReference type="GO" id="GO:0005655">
    <property type="term" value="C:nucleolar ribonuclease P complex"/>
    <property type="evidence" value="ECO:0007669"/>
    <property type="project" value="InterPro"/>
</dbReference>
<dbReference type="GO" id="GO:0000172">
    <property type="term" value="C:ribonuclease MRP complex"/>
    <property type="evidence" value="ECO:0007669"/>
    <property type="project" value="InterPro"/>
</dbReference>
<feature type="compositionally biased region" description="Basic and acidic residues" evidence="4">
    <location>
        <begin position="149"/>
        <end position="163"/>
    </location>
</feature>
<dbReference type="PANTHER" id="PTHR22731">
    <property type="entry name" value="RIBONUCLEASES P/MRP PROTEIN SUBUNIT POP1"/>
    <property type="match status" value="1"/>
</dbReference>
<organism evidence="8 9">
    <name type="scientific">Hymenochirus boettgeri</name>
    <name type="common">Congo dwarf clawed frog</name>
    <dbReference type="NCBI Taxonomy" id="247094"/>
    <lineage>
        <taxon>Eukaryota</taxon>
        <taxon>Metazoa</taxon>
        <taxon>Chordata</taxon>
        <taxon>Craniata</taxon>
        <taxon>Vertebrata</taxon>
        <taxon>Euteleostomi</taxon>
        <taxon>Amphibia</taxon>
        <taxon>Batrachia</taxon>
        <taxon>Anura</taxon>
        <taxon>Pipoidea</taxon>
        <taxon>Pipidae</taxon>
        <taxon>Pipinae</taxon>
        <taxon>Hymenochirus</taxon>
    </lineage>
</organism>
<feature type="region of interest" description="Disordered" evidence="4">
    <location>
        <begin position="346"/>
        <end position="386"/>
    </location>
</feature>
<dbReference type="InterPro" id="IPR012590">
    <property type="entry name" value="POPLD_dom"/>
</dbReference>
<feature type="region of interest" description="Disordered" evidence="4">
    <location>
        <begin position="149"/>
        <end position="173"/>
    </location>
</feature>
<dbReference type="OrthoDB" id="442863at2759"/>
<comment type="caution">
    <text evidence="8">The sequence shown here is derived from an EMBL/GenBank/DDBJ whole genome shotgun (WGS) entry which is preliminary data.</text>
</comment>
<name>A0A8T2JBT2_9PIPI</name>
<evidence type="ECO:0000313" key="8">
    <source>
        <dbReference type="EMBL" id="KAG8441792.1"/>
    </source>
</evidence>
<evidence type="ECO:0000259" key="7">
    <source>
        <dbReference type="Pfam" id="PF22770"/>
    </source>
</evidence>
<feature type="region of interest" description="Disordered" evidence="4">
    <location>
        <begin position="853"/>
        <end position="904"/>
    </location>
</feature>
<comment type="subcellular location">
    <subcellularLocation>
        <location evidence="1">Nucleus</location>
    </subcellularLocation>
</comment>
<dbReference type="GO" id="GO:0001682">
    <property type="term" value="P:tRNA 5'-leader removal"/>
    <property type="evidence" value="ECO:0007669"/>
    <property type="project" value="InterPro"/>
</dbReference>
<evidence type="ECO:0000256" key="1">
    <source>
        <dbReference type="ARBA" id="ARBA00004123"/>
    </source>
</evidence>
<dbReference type="InterPro" id="IPR055079">
    <property type="entry name" value="POP1_C"/>
</dbReference>
<proteinExistence type="predicted"/>
<keyword evidence="3" id="KW-0539">Nucleus</keyword>
<dbReference type="Pfam" id="PF06978">
    <property type="entry name" value="POP1_N"/>
    <property type="match status" value="2"/>
</dbReference>
<accession>A0A8T2JBT2</accession>
<feature type="domain" description="POPLD" evidence="6">
    <location>
        <begin position="603"/>
        <end position="694"/>
    </location>
</feature>
<gene>
    <name evidence="8" type="ORF">GDO86_010826</name>
</gene>
<dbReference type="InterPro" id="IPR039182">
    <property type="entry name" value="Pop1"/>
</dbReference>
<dbReference type="EMBL" id="JAACNH010000005">
    <property type="protein sequence ID" value="KAG8441792.1"/>
    <property type="molecule type" value="Genomic_DNA"/>
</dbReference>
<protein>
    <submittedName>
        <fullName evidence="8">Uncharacterized protein</fullName>
    </submittedName>
</protein>
<reference evidence="8" key="1">
    <citation type="thesis" date="2020" institute="ProQuest LLC" country="789 East Eisenhower Parkway, Ann Arbor, MI, USA">
        <title>Comparative Genomics and Chromosome Evolution.</title>
        <authorList>
            <person name="Mudd A.B."/>
        </authorList>
    </citation>
    <scope>NUCLEOTIDE SEQUENCE</scope>
    <source>
        <strain evidence="8">Female2</strain>
        <tissue evidence="8">Blood</tissue>
    </source>
</reference>
<feature type="region of interest" description="Disordered" evidence="4">
    <location>
        <begin position="731"/>
        <end position="752"/>
    </location>
</feature>
<feature type="compositionally biased region" description="Basic and acidic residues" evidence="4">
    <location>
        <begin position="884"/>
        <end position="904"/>
    </location>
</feature>
<dbReference type="PANTHER" id="PTHR22731:SF3">
    <property type="entry name" value="RIBONUCLEASES P_MRP PROTEIN SUBUNIT POP1"/>
    <property type="match status" value="1"/>
</dbReference>
<feature type="domain" description="Pop1 N-terminal" evidence="5">
    <location>
        <begin position="95"/>
        <end position="171"/>
    </location>
</feature>
<feature type="compositionally biased region" description="Basic residues" evidence="4">
    <location>
        <begin position="868"/>
        <end position="883"/>
    </location>
</feature>
<evidence type="ECO:0000256" key="4">
    <source>
        <dbReference type="SAM" id="MobiDB-lite"/>
    </source>
</evidence>
<keyword evidence="9" id="KW-1185">Reference proteome</keyword>
<dbReference type="AlphaFoldDB" id="A0A8T2JBT2"/>
<evidence type="ECO:0000256" key="3">
    <source>
        <dbReference type="ARBA" id="ARBA00023242"/>
    </source>
</evidence>
<evidence type="ECO:0000256" key="2">
    <source>
        <dbReference type="ARBA" id="ARBA00022694"/>
    </source>
</evidence>
<feature type="compositionally biased region" description="Polar residues" evidence="4">
    <location>
        <begin position="731"/>
        <end position="749"/>
    </location>
</feature>
<dbReference type="Pfam" id="PF22770">
    <property type="entry name" value="POP1_C"/>
    <property type="match status" value="1"/>
</dbReference>
<dbReference type="Proteomes" id="UP000812440">
    <property type="component" value="Chromosome 6"/>
</dbReference>
<feature type="compositionally biased region" description="Polar residues" evidence="4">
    <location>
        <begin position="54"/>
        <end position="70"/>
    </location>
</feature>
<dbReference type="InterPro" id="IPR009723">
    <property type="entry name" value="Pop1_N"/>
</dbReference>